<proteinExistence type="inferred from homology"/>
<keyword evidence="3" id="KW-0805">Transcription regulation</keyword>
<evidence type="ECO:0000256" key="1">
    <source>
        <dbReference type="ARBA" id="ARBA00005384"/>
    </source>
</evidence>
<dbReference type="PANTHER" id="PTHR46577">
    <property type="entry name" value="HTH-TYPE TRANSCRIPTIONAL REGULATORY PROTEIN GABR"/>
    <property type="match status" value="1"/>
</dbReference>
<organism evidence="7 8">
    <name type="scientific">Yersinia entomophaga</name>
    <dbReference type="NCBI Taxonomy" id="935293"/>
    <lineage>
        <taxon>Bacteria</taxon>
        <taxon>Pseudomonadati</taxon>
        <taxon>Pseudomonadota</taxon>
        <taxon>Gammaproteobacteria</taxon>
        <taxon>Enterobacterales</taxon>
        <taxon>Yersiniaceae</taxon>
        <taxon>Yersinia</taxon>
    </lineage>
</organism>
<evidence type="ECO:0000313" key="8">
    <source>
        <dbReference type="Proteomes" id="UP000266744"/>
    </source>
</evidence>
<dbReference type="Gene3D" id="3.90.1150.10">
    <property type="entry name" value="Aspartate Aminotransferase, domain 1"/>
    <property type="match status" value="1"/>
</dbReference>
<dbReference type="SUPFAM" id="SSF46785">
    <property type="entry name" value="Winged helix' DNA-binding domain"/>
    <property type="match status" value="1"/>
</dbReference>
<protein>
    <submittedName>
        <fullName evidence="7">GntR family transcriptional regulator</fullName>
    </submittedName>
</protein>
<evidence type="ECO:0000256" key="4">
    <source>
        <dbReference type="ARBA" id="ARBA00023125"/>
    </source>
</evidence>
<accession>A0ABM6BLJ3</accession>
<dbReference type="InterPro" id="IPR015422">
    <property type="entry name" value="PyrdxlP-dep_Trfase_small"/>
</dbReference>
<reference evidence="7 8" key="1">
    <citation type="journal article" date="2016" name="Toxins">
        <title>The Draft Genome Sequence of the Yersinia entomophaga Entomopathogenic Type Strain MH96T.</title>
        <authorList>
            <person name="Hurst M.R."/>
            <person name="Beattie A."/>
            <person name="Altermann E."/>
            <person name="Moraga R.M."/>
            <person name="Harper L.A."/>
            <person name="Calder J."/>
            <person name="Laugraud A."/>
        </authorList>
    </citation>
    <scope>NUCLEOTIDE SEQUENCE [LARGE SCALE GENOMIC DNA]</scope>
    <source>
        <strain evidence="7 8">MH96</strain>
    </source>
</reference>
<evidence type="ECO:0000259" key="6">
    <source>
        <dbReference type="PROSITE" id="PS50949"/>
    </source>
</evidence>
<name>A0ABM6BLJ3_YERET</name>
<gene>
    <name evidence="7" type="ORF">PL78_12255</name>
</gene>
<dbReference type="SUPFAM" id="SSF53383">
    <property type="entry name" value="PLP-dependent transferases"/>
    <property type="match status" value="1"/>
</dbReference>
<dbReference type="InterPro" id="IPR000524">
    <property type="entry name" value="Tscrpt_reg_HTH_GntR"/>
</dbReference>
<comment type="similarity">
    <text evidence="1">In the C-terminal section; belongs to the class-I pyridoxal-phosphate-dependent aminotransferase family.</text>
</comment>
<feature type="domain" description="HTH gntR-type" evidence="6">
    <location>
        <begin position="7"/>
        <end position="75"/>
    </location>
</feature>
<keyword evidence="2" id="KW-0663">Pyridoxal phosphate</keyword>
<dbReference type="Gene3D" id="3.40.640.10">
    <property type="entry name" value="Type I PLP-dependent aspartate aminotransferase-like (Major domain)"/>
    <property type="match status" value="1"/>
</dbReference>
<dbReference type="EMBL" id="CP010029">
    <property type="protein sequence ID" value="ANI30594.1"/>
    <property type="molecule type" value="Genomic_DNA"/>
</dbReference>
<dbReference type="PROSITE" id="PS50949">
    <property type="entry name" value="HTH_GNTR"/>
    <property type="match status" value="1"/>
</dbReference>
<evidence type="ECO:0000256" key="3">
    <source>
        <dbReference type="ARBA" id="ARBA00023015"/>
    </source>
</evidence>
<dbReference type="InterPro" id="IPR015421">
    <property type="entry name" value="PyrdxlP-dep_Trfase_major"/>
</dbReference>
<dbReference type="CDD" id="cd00609">
    <property type="entry name" value="AAT_like"/>
    <property type="match status" value="1"/>
</dbReference>
<evidence type="ECO:0000313" key="7">
    <source>
        <dbReference type="EMBL" id="ANI30594.1"/>
    </source>
</evidence>
<keyword evidence="8" id="KW-1185">Reference proteome</keyword>
<dbReference type="InterPro" id="IPR036390">
    <property type="entry name" value="WH_DNA-bd_sf"/>
</dbReference>
<sequence>MSTITNKIRYLQLADGLTKAIDNGSLSAGSRLPSVRSCAQSHQVSINTVVAAYRTLEDRGLIEARPQSGFYVCTPSSALVPTVSASKPVDEVLDLIETVFAAQSNPAFTNISLACPQTSDFYPSAKLGRVMASLLRRQPDLISKYALPPGSQRLRQQIARRGLTLGMVTNPAEITITHGCMEALQLALRVTTKPGDCVGLESPTYFYLMPLLASLGLRTIEIPTDPLQGLSLDVLELLLQEGRLNAVIAMPTVQNPLGYTMPLAAKKRLARLMNDHQVPLIEDGLYAEIQFGSSLSPAVKAFDRDGWILFCSSFTKTLAPDFRIGWIDGGRFSEALHKLKAVSSMAEPALLSETLALFLESGGYDHHLRGLRRRYATQVEQARILINRHFPLGTKATRPAGGFVFWVELPPSVDTVALYHQMLQQHICLTPGTLYSPSGRYRHAFRLSCCYPFNDSYTQALAVVGAAACEISGLPAGVGW</sequence>
<evidence type="ECO:0000256" key="5">
    <source>
        <dbReference type="ARBA" id="ARBA00023163"/>
    </source>
</evidence>
<dbReference type="InterPro" id="IPR015424">
    <property type="entry name" value="PyrdxlP-dep_Trfase"/>
</dbReference>
<dbReference type="Gene3D" id="1.10.10.10">
    <property type="entry name" value="Winged helix-like DNA-binding domain superfamily/Winged helix DNA-binding domain"/>
    <property type="match status" value="1"/>
</dbReference>
<dbReference type="Pfam" id="PF00155">
    <property type="entry name" value="Aminotran_1_2"/>
    <property type="match status" value="1"/>
</dbReference>
<dbReference type="Pfam" id="PF00392">
    <property type="entry name" value="GntR"/>
    <property type="match status" value="1"/>
</dbReference>
<evidence type="ECO:0000256" key="2">
    <source>
        <dbReference type="ARBA" id="ARBA00022898"/>
    </source>
</evidence>
<dbReference type="Proteomes" id="UP000266744">
    <property type="component" value="Chromosome"/>
</dbReference>
<dbReference type="InterPro" id="IPR051446">
    <property type="entry name" value="HTH_trans_reg/aminotransferase"/>
</dbReference>
<keyword evidence="4" id="KW-0238">DNA-binding</keyword>
<keyword evidence="5" id="KW-0804">Transcription</keyword>
<dbReference type="InterPro" id="IPR036388">
    <property type="entry name" value="WH-like_DNA-bd_sf"/>
</dbReference>
<dbReference type="RefSeq" id="WP_064515884.1">
    <property type="nucleotide sequence ID" value="NZ_CBCSBH010000038.1"/>
</dbReference>
<dbReference type="CDD" id="cd07377">
    <property type="entry name" value="WHTH_GntR"/>
    <property type="match status" value="1"/>
</dbReference>
<dbReference type="PANTHER" id="PTHR46577:SF2">
    <property type="entry name" value="TRANSCRIPTIONAL REGULATORY PROTEIN"/>
    <property type="match status" value="1"/>
</dbReference>
<dbReference type="InterPro" id="IPR004839">
    <property type="entry name" value="Aminotransferase_I/II_large"/>
</dbReference>
<dbReference type="SMART" id="SM00345">
    <property type="entry name" value="HTH_GNTR"/>
    <property type="match status" value="1"/>
</dbReference>